<evidence type="ECO:0000256" key="6">
    <source>
        <dbReference type="ARBA" id="ARBA00023002"/>
    </source>
</evidence>
<dbReference type="InterPro" id="IPR013332">
    <property type="entry name" value="KPR_N"/>
</dbReference>
<dbReference type="EC" id="1.1.1.169" evidence="3 9"/>
<evidence type="ECO:0000256" key="9">
    <source>
        <dbReference type="RuleBase" id="RU362068"/>
    </source>
</evidence>
<dbReference type="Pfam" id="PF02558">
    <property type="entry name" value="ApbA"/>
    <property type="match status" value="1"/>
</dbReference>
<dbReference type="SUPFAM" id="SSF48179">
    <property type="entry name" value="6-phosphogluconate dehydrogenase C-terminal domain-like"/>
    <property type="match status" value="1"/>
</dbReference>
<dbReference type="GO" id="GO:0015940">
    <property type="term" value="P:pantothenate biosynthetic process"/>
    <property type="evidence" value="ECO:0007669"/>
    <property type="project" value="UniProtKB-UniPathway"/>
</dbReference>
<dbReference type="Pfam" id="PF08546">
    <property type="entry name" value="ApbA_C"/>
    <property type="match status" value="1"/>
</dbReference>
<comment type="similarity">
    <text evidence="2 9">Belongs to the ketopantoate reductase family.</text>
</comment>
<dbReference type="InterPro" id="IPR003710">
    <property type="entry name" value="ApbA"/>
</dbReference>
<feature type="domain" description="Ketopantoate reductase C-terminal" evidence="11">
    <location>
        <begin position="184"/>
        <end position="309"/>
    </location>
</feature>
<dbReference type="Gene3D" id="3.40.50.720">
    <property type="entry name" value="NAD(P)-binding Rossmann-like Domain"/>
    <property type="match status" value="1"/>
</dbReference>
<evidence type="ECO:0000256" key="1">
    <source>
        <dbReference type="ARBA" id="ARBA00004994"/>
    </source>
</evidence>
<evidence type="ECO:0000256" key="8">
    <source>
        <dbReference type="ARBA" id="ARBA00048793"/>
    </source>
</evidence>
<dbReference type="InterPro" id="IPR013328">
    <property type="entry name" value="6PGD_dom2"/>
</dbReference>
<evidence type="ECO:0000256" key="5">
    <source>
        <dbReference type="ARBA" id="ARBA00022857"/>
    </source>
</evidence>
<name>A0A7V5XF87_9BACT</name>
<comment type="caution">
    <text evidence="12">The sequence shown here is derived from an EMBL/GenBank/DDBJ whole genome shotgun (WGS) entry which is preliminary data.</text>
</comment>
<keyword evidence="6 9" id="KW-0560">Oxidoreductase</keyword>
<evidence type="ECO:0000259" key="10">
    <source>
        <dbReference type="Pfam" id="PF02558"/>
    </source>
</evidence>
<dbReference type="GO" id="GO:0005737">
    <property type="term" value="C:cytoplasm"/>
    <property type="evidence" value="ECO:0007669"/>
    <property type="project" value="TreeGrafter"/>
</dbReference>
<protein>
    <recommendedName>
        <fullName evidence="4 9">2-dehydropantoate 2-reductase</fullName>
        <ecNumber evidence="3 9">1.1.1.169</ecNumber>
    </recommendedName>
    <alternativeName>
        <fullName evidence="7 9">Ketopantoate reductase</fullName>
    </alternativeName>
</protein>
<keyword evidence="9" id="KW-0566">Pantothenate biosynthesis</keyword>
<evidence type="ECO:0000256" key="7">
    <source>
        <dbReference type="ARBA" id="ARBA00032024"/>
    </source>
</evidence>
<organism evidence="12">
    <name type="scientific">Thermodesulfobacterium geofontis</name>
    <dbReference type="NCBI Taxonomy" id="1295609"/>
    <lineage>
        <taxon>Bacteria</taxon>
        <taxon>Pseudomonadati</taxon>
        <taxon>Thermodesulfobacteriota</taxon>
        <taxon>Thermodesulfobacteria</taxon>
        <taxon>Thermodesulfobacteriales</taxon>
        <taxon>Thermodesulfobacteriaceae</taxon>
        <taxon>Thermodesulfobacterium</taxon>
    </lineage>
</organism>
<dbReference type="Gene3D" id="1.10.1040.10">
    <property type="entry name" value="N-(1-d-carboxylethyl)-l-norvaline Dehydrogenase, domain 2"/>
    <property type="match status" value="1"/>
</dbReference>
<comment type="pathway">
    <text evidence="1 9">Cofactor biosynthesis; (R)-pantothenate biosynthesis; (R)-pantoate from 3-methyl-2-oxobutanoate: step 2/2.</text>
</comment>
<dbReference type="InterPro" id="IPR051402">
    <property type="entry name" value="KPR-Related"/>
</dbReference>
<reference evidence="12" key="1">
    <citation type="journal article" date="2020" name="mSystems">
        <title>Genome- and Community-Level Interaction Insights into Carbon Utilization and Element Cycling Functions of Hydrothermarchaeota in Hydrothermal Sediment.</title>
        <authorList>
            <person name="Zhou Z."/>
            <person name="Liu Y."/>
            <person name="Xu W."/>
            <person name="Pan J."/>
            <person name="Luo Z.H."/>
            <person name="Li M."/>
        </authorList>
    </citation>
    <scope>NUCLEOTIDE SEQUENCE [LARGE SCALE GENOMIC DNA]</scope>
    <source>
        <strain evidence="12">SpSt-106</strain>
    </source>
</reference>
<dbReference type="PANTHER" id="PTHR21708">
    <property type="entry name" value="PROBABLE 2-DEHYDROPANTOATE 2-REDUCTASE"/>
    <property type="match status" value="1"/>
</dbReference>
<evidence type="ECO:0000313" key="12">
    <source>
        <dbReference type="EMBL" id="HHQ15350.1"/>
    </source>
</evidence>
<evidence type="ECO:0000259" key="11">
    <source>
        <dbReference type="Pfam" id="PF08546"/>
    </source>
</evidence>
<evidence type="ECO:0000256" key="3">
    <source>
        <dbReference type="ARBA" id="ARBA00013014"/>
    </source>
</evidence>
<dbReference type="GO" id="GO:0008677">
    <property type="term" value="F:2-dehydropantoate 2-reductase activity"/>
    <property type="evidence" value="ECO:0007669"/>
    <property type="project" value="UniProtKB-EC"/>
</dbReference>
<evidence type="ECO:0000256" key="4">
    <source>
        <dbReference type="ARBA" id="ARBA00019465"/>
    </source>
</evidence>
<comment type="catalytic activity">
    <reaction evidence="8 9">
        <text>(R)-pantoate + NADP(+) = 2-dehydropantoate + NADPH + H(+)</text>
        <dbReference type="Rhea" id="RHEA:16233"/>
        <dbReference type="ChEBI" id="CHEBI:11561"/>
        <dbReference type="ChEBI" id="CHEBI:15378"/>
        <dbReference type="ChEBI" id="CHEBI:15980"/>
        <dbReference type="ChEBI" id="CHEBI:57783"/>
        <dbReference type="ChEBI" id="CHEBI:58349"/>
        <dbReference type="EC" id="1.1.1.169"/>
    </reaction>
</comment>
<proteinExistence type="inferred from homology"/>
<dbReference type="PANTHER" id="PTHR21708:SF26">
    <property type="entry name" value="2-DEHYDROPANTOATE 2-REDUCTASE"/>
    <property type="match status" value="1"/>
</dbReference>
<dbReference type="InterPro" id="IPR036291">
    <property type="entry name" value="NAD(P)-bd_dom_sf"/>
</dbReference>
<feature type="domain" description="Ketopantoate reductase N-terminal" evidence="10">
    <location>
        <begin position="4"/>
        <end position="153"/>
    </location>
</feature>
<accession>A0A7V5XF87</accession>
<dbReference type="SUPFAM" id="SSF51735">
    <property type="entry name" value="NAD(P)-binding Rossmann-fold domains"/>
    <property type="match status" value="1"/>
</dbReference>
<dbReference type="EMBL" id="DRWR01000014">
    <property type="protein sequence ID" value="HHQ15350.1"/>
    <property type="molecule type" value="Genomic_DNA"/>
</dbReference>
<dbReference type="NCBIfam" id="TIGR00745">
    <property type="entry name" value="apbA_panE"/>
    <property type="match status" value="1"/>
</dbReference>
<comment type="function">
    <text evidence="9">Catalyzes the NADPH-dependent reduction of ketopantoate into pantoic acid.</text>
</comment>
<keyword evidence="5 9" id="KW-0521">NADP</keyword>
<evidence type="ECO:0000256" key="2">
    <source>
        <dbReference type="ARBA" id="ARBA00007870"/>
    </source>
</evidence>
<dbReference type="AlphaFoldDB" id="A0A7V5XF87"/>
<dbReference type="InterPro" id="IPR008927">
    <property type="entry name" value="6-PGluconate_DH-like_C_sf"/>
</dbReference>
<sequence>MKALVFGLGALGTVFAVSLKSAGHQVYAFVKENHLPLLKGKTLKMTGLFGNKKSEIDGYFTNPEELKSFDLDLIILTVKAFDTEKAISQIKEFIQTKTFLLIAQNGYGNYEKATQVLPKNQIILSRVIFGARLLEPGLTEVTVFGDDVVIGQPENAISKKTLENIAEIFNQAGIPTKVSDEVYTILWEKIIYNSALNPLGALLERTYGELAENYETKFLMDKIIDEIFETLKVYEIKLRWETSEAYKIHFYQTLIPPTAGHYPSMYYDLKNGKPTEIDALNGAIVNLAEQKGLKAPINKFITFMIKQMEKVFSTAN</sequence>
<gene>
    <name evidence="12" type="ORF">ENM15_00765</name>
</gene>
<dbReference type="InterPro" id="IPR013752">
    <property type="entry name" value="KPA_reductase"/>
</dbReference>
<dbReference type="UniPathway" id="UPA00028">
    <property type="reaction ID" value="UER00004"/>
</dbReference>